<dbReference type="EMBL" id="CP014333">
    <property type="protein sequence ID" value="APS42915.1"/>
    <property type="molecule type" value="Genomic_DNA"/>
</dbReference>
<dbReference type="AlphaFoldDB" id="A0A1L6REE9"/>
<geneLocation type="plasmid" evidence="2">
    <name>pfol01</name>
</geneLocation>
<sequence>MTPMSYEESILKRKLTFPEVLIYGNKYNTVSSDGKIAYIILYNQLEKALQEN</sequence>
<keyword evidence="1" id="KW-0614">Plasmid</keyword>
<protein>
    <submittedName>
        <fullName evidence="1">Uncharacterized protein</fullName>
    </submittedName>
</protein>
<dbReference type="RefSeq" id="WP_156835039.1">
    <property type="nucleotide sequence ID" value="NZ_CP014333.1"/>
</dbReference>
<dbReference type="OrthoDB" id="1695311at2"/>
<proteinExistence type="predicted"/>
<name>A0A1L6REE9_9LACO</name>
<organism evidence="1 2">
    <name type="scientific">Weissella jogaejeotgali</name>
    <dbReference type="NCBI Taxonomy" id="1631871"/>
    <lineage>
        <taxon>Bacteria</taxon>
        <taxon>Bacillati</taxon>
        <taxon>Bacillota</taxon>
        <taxon>Bacilli</taxon>
        <taxon>Lactobacillales</taxon>
        <taxon>Lactobacillaceae</taxon>
        <taxon>Weissella</taxon>
    </lineage>
</organism>
<reference evidence="1 2" key="1">
    <citation type="submission" date="2016-03" db="EMBL/GenBank/DDBJ databases">
        <title>Complete Genome Sequence of Weissella jogaejeotgali FOL01.</title>
        <authorList>
            <person name="Lee J.-H."/>
            <person name="Ku H.-J."/>
        </authorList>
    </citation>
    <scope>NUCLEOTIDE SEQUENCE [LARGE SCALE GENOMIC DNA]</scope>
    <source>
        <strain evidence="1 2">FOL01</strain>
        <plasmid evidence="2">pfol01</plasmid>
    </source>
</reference>
<dbReference type="KEGG" id="wjo:FOL01_p040"/>
<gene>
    <name evidence="1" type="ORF">FOL01_p040</name>
</gene>
<evidence type="ECO:0000313" key="1">
    <source>
        <dbReference type="EMBL" id="APS42915.1"/>
    </source>
</evidence>
<accession>A0A1L6REE9</accession>
<dbReference type="Proteomes" id="UP000185473">
    <property type="component" value="Plasmid pFOL01"/>
</dbReference>
<keyword evidence="2" id="KW-1185">Reference proteome</keyword>
<evidence type="ECO:0000313" key="2">
    <source>
        <dbReference type="Proteomes" id="UP000185473"/>
    </source>
</evidence>